<gene>
    <name evidence="4" type="ORF">J5474_11360</name>
</gene>
<dbReference type="Pfam" id="PF13489">
    <property type="entry name" value="Methyltransf_23"/>
    <property type="match status" value="1"/>
</dbReference>
<dbReference type="AlphaFoldDB" id="A0A940MPH7"/>
<dbReference type="Gene3D" id="3.40.50.150">
    <property type="entry name" value="Vaccinia Virus protein VP39"/>
    <property type="match status" value="1"/>
</dbReference>
<dbReference type="RefSeq" id="WP_209361041.1">
    <property type="nucleotide sequence ID" value="NZ_JAGISH010000006.1"/>
</dbReference>
<accession>A0A940MPH7</accession>
<sequence length="571" mass="62624">MASRLLAEDHPRMVGKCDLGRVTQVAEVLPEDAVIVEMGPWLGYLSHALAKHGDLHVVDCFDWTADHAARVPGVLAAGDSFRPLFEAILEETGARATIHPVPFSDFLWSGPEVSLLVIDSPKTARALHECLASVAGAMAAHGVILVKNGLNPKHHEMMAYVDRLVGLGLYRYAEGNDAEASNILALEVAERPATLEQDLRDLLDPGILPELVAQDMAQGPQNIVRLIRLVQEGYMAAAWAQLAAQAPDPANIRLWESAEATIRTDRVSAADLAAFSELLIRHNDPLQGAQGNAGRQMAAVHGWWQSASDKPWRFGAFQPALLQRAAAFGYMAWPERIAEHLDGRDVLDVGCGAGLHGLGYLAHGARSVLGIDPELRLDRDRVKNLATRRREGFGWTPKEIAARVAPWQVEATAIEHLETDRRFDLAVMHHVLAHVEDVSLALARVAALLRPGGRIVIRHKNFYAWNGHAQSPKTVAAIRPGDAAQQPLLDWGHLGWDAPQDHYIARRLNRVRLDAVLEAVSALFRIETQEEVQSTGETGLGRLTPEVRARFPTLGQRDFEVQALHLTAVLK</sequence>
<evidence type="ECO:0000313" key="4">
    <source>
        <dbReference type="EMBL" id="MBP0483084.1"/>
    </source>
</evidence>
<dbReference type="SUPFAM" id="SSF53335">
    <property type="entry name" value="S-adenosyl-L-methionine-dependent methyltransferases"/>
    <property type="match status" value="1"/>
</dbReference>
<keyword evidence="1 4" id="KW-0489">Methyltransferase</keyword>
<name>A0A940MPH7_9RHOB</name>
<protein>
    <submittedName>
        <fullName evidence="4">Methyltransferase domain-containing protein</fullName>
    </submittedName>
</protein>
<dbReference type="EMBL" id="JAGISH010000006">
    <property type="protein sequence ID" value="MBP0483084.1"/>
    <property type="molecule type" value="Genomic_DNA"/>
</dbReference>
<dbReference type="GO" id="GO:0008168">
    <property type="term" value="F:methyltransferase activity"/>
    <property type="evidence" value="ECO:0007669"/>
    <property type="project" value="UniProtKB-KW"/>
</dbReference>
<keyword evidence="2" id="KW-0808">Transferase</keyword>
<keyword evidence="5" id="KW-1185">Reference proteome</keyword>
<organism evidence="4 5">
    <name type="scientific">Sagittula salina</name>
    <dbReference type="NCBI Taxonomy" id="2820268"/>
    <lineage>
        <taxon>Bacteria</taxon>
        <taxon>Pseudomonadati</taxon>
        <taxon>Pseudomonadota</taxon>
        <taxon>Alphaproteobacteria</taxon>
        <taxon>Rhodobacterales</taxon>
        <taxon>Roseobacteraceae</taxon>
        <taxon>Sagittula</taxon>
    </lineage>
</organism>
<dbReference type="PANTHER" id="PTHR43464:SF19">
    <property type="entry name" value="UBIQUINONE BIOSYNTHESIS O-METHYLTRANSFERASE, MITOCHONDRIAL"/>
    <property type="match status" value="1"/>
</dbReference>
<dbReference type="CDD" id="cd02440">
    <property type="entry name" value="AdoMet_MTases"/>
    <property type="match status" value="1"/>
</dbReference>
<evidence type="ECO:0000313" key="5">
    <source>
        <dbReference type="Proteomes" id="UP000675940"/>
    </source>
</evidence>
<reference evidence="4" key="1">
    <citation type="submission" date="2021-03" db="EMBL/GenBank/DDBJ databases">
        <title>Sagittula salina sp. nov. strain M10.9X isolated from the marine waste.</title>
        <authorList>
            <person name="Satari L."/>
            <person name="Molina-Menor E."/>
            <person name="Vidal-Verdu A."/>
            <person name="Pascual J."/>
            <person name="Pereto J."/>
            <person name="Porcar M."/>
        </authorList>
    </citation>
    <scope>NUCLEOTIDE SEQUENCE</scope>
    <source>
        <strain evidence="4">M10.9X</strain>
    </source>
</reference>
<dbReference type="PANTHER" id="PTHR43464">
    <property type="entry name" value="METHYLTRANSFERASE"/>
    <property type="match status" value="1"/>
</dbReference>
<evidence type="ECO:0000256" key="3">
    <source>
        <dbReference type="ARBA" id="ARBA00022691"/>
    </source>
</evidence>
<evidence type="ECO:0000256" key="2">
    <source>
        <dbReference type="ARBA" id="ARBA00022679"/>
    </source>
</evidence>
<dbReference type="InterPro" id="IPR029063">
    <property type="entry name" value="SAM-dependent_MTases_sf"/>
</dbReference>
<dbReference type="GO" id="GO:0032259">
    <property type="term" value="P:methylation"/>
    <property type="evidence" value="ECO:0007669"/>
    <property type="project" value="UniProtKB-KW"/>
</dbReference>
<dbReference type="Proteomes" id="UP000675940">
    <property type="component" value="Unassembled WGS sequence"/>
</dbReference>
<proteinExistence type="predicted"/>
<keyword evidence="3" id="KW-0949">S-adenosyl-L-methionine</keyword>
<evidence type="ECO:0000256" key="1">
    <source>
        <dbReference type="ARBA" id="ARBA00022603"/>
    </source>
</evidence>
<comment type="caution">
    <text evidence="4">The sequence shown here is derived from an EMBL/GenBank/DDBJ whole genome shotgun (WGS) entry which is preliminary data.</text>
</comment>